<dbReference type="eggNOG" id="COG3240">
    <property type="taxonomic scope" value="Bacteria"/>
</dbReference>
<reference evidence="3 4" key="1">
    <citation type="submission" date="2007-03" db="EMBL/GenBank/DDBJ databases">
        <authorList>
            <person name="Stal L."/>
            <person name="Ferriera S."/>
            <person name="Johnson J."/>
            <person name="Kravitz S."/>
            <person name="Beeson K."/>
            <person name="Sutton G."/>
            <person name="Rogers Y.-H."/>
            <person name="Friedman R."/>
            <person name="Frazier M."/>
            <person name="Venter J.C."/>
        </authorList>
    </citation>
    <scope>NUCLEOTIDE SEQUENCE [LARGE SCALE GENOMIC DNA]</scope>
    <source>
        <strain evidence="3 4">CCY0110</strain>
    </source>
</reference>
<dbReference type="Pfam" id="PF00657">
    <property type="entry name" value="Lipase_GDSL"/>
    <property type="match status" value="1"/>
</dbReference>
<dbReference type="PANTHER" id="PTHR22835">
    <property type="entry name" value="ZINC FINGER FYVE DOMAIN CONTAINING PROTEIN"/>
    <property type="match status" value="1"/>
</dbReference>
<keyword evidence="2" id="KW-0732">Signal</keyword>
<dbReference type="AlphaFoldDB" id="A3INB1"/>
<dbReference type="InterPro" id="IPR008265">
    <property type="entry name" value="Lipase_GDSL_AS"/>
</dbReference>
<evidence type="ECO:0000313" key="3">
    <source>
        <dbReference type="EMBL" id="EAZ92088.1"/>
    </source>
</evidence>
<dbReference type="SUPFAM" id="SSF52266">
    <property type="entry name" value="SGNH hydrolase"/>
    <property type="match status" value="1"/>
</dbReference>
<feature type="signal peptide" evidence="2">
    <location>
        <begin position="1"/>
        <end position="23"/>
    </location>
</feature>
<keyword evidence="4" id="KW-1185">Reference proteome</keyword>
<gene>
    <name evidence="3" type="ORF">CY0110_00480</name>
</gene>
<evidence type="ECO:0000256" key="2">
    <source>
        <dbReference type="SAM" id="SignalP"/>
    </source>
</evidence>
<comment type="caution">
    <text evidence="3">The sequence shown here is derived from an EMBL/GenBank/DDBJ whole genome shotgun (WGS) entry which is preliminary data.</text>
</comment>
<proteinExistence type="inferred from homology"/>
<comment type="similarity">
    <text evidence="1">Belongs to the 'GDSL' lipolytic enzyme family.</text>
</comment>
<dbReference type="PROSITE" id="PS01098">
    <property type="entry name" value="LIPASE_GDSL_SER"/>
    <property type="match status" value="1"/>
</dbReference>
<dbReference type="InterPro" id="IPR036514">
    <property type="entry name" value="SGNH_hydro_sf"/>
</dbReference>
<dbReference type="PANTHER" id="PTHR22835:SF659">
    <property type="entry name" value="GDSL LIPASE_ACYLHYDROLASE, PUTATIVE (AFU_ORTHOLOGUE AFUA_2G00510)-RELATED"/>
    <property type="match status" value="1"/>
</dbReference>
<dbReference type="Proteomes" id="UP000003781">
    <property type="component" value="Unassembled WGS sequence"/>
</dbReference>
<feature type="chain" id="PRO_5002653212" description="Lipolytic enzyme, G-D-S-L" evidence="2">
    <location>
        <begin position="24"/>
        <end position="330"/>
    </location>
</feature>
<evidence type="ECO:0000256" key="1">
    <source>
        <dbReference type="ARBA" id="ARBA00008668"/>
    </source>
</evidence>
<protein>
    <recommendedName>
        <fullName evidence="5">Lipolytic enzyme, G-D-S-L</fullName>
    </recommendedName>
</protein>
<dbReference type="CDD" id="cd01846">
    <property type="entry name" value="fatty_acyltransferase_like"/>
    <property type="match status" value="1"/>
</dbReference>
<accession>A3INB1</accession>
<dbReference type="GO" id="GO:0016298">
    <property type="term" value="F:lipase activity"/>
    <property type="evidence" value="ECO:0007669"/>
    <property type="project" value="InterPro"/>
</dbReference>
<name>A3INB1_9CHRO</name>
<dbReference type="RefSeq" id="WP_008274879.1">
    <property type="nucleotide sequence ID" value="NZ_AAXW01000009.1"/>
</dbReference>
<organism evidence="3 4">
    <name type="scientific">Crocosphaera chwakensis CCY0110</name>
    <dbReference type="NCBI Taxonomy" id="391612"/>
    <lineage>
        <taxon>Bacteria</taxon>
        <taxon>Bacillati</taxon>
        <taxon>Cyanobacteriota</taxon>
        <taxon>Cyanophyceae</taxon>
        <taxon>Oscillatoriophycideae</taxon>
        <taxon>Chroococcales</taxon>
        <taxon>Aphanothecaceae</taxon>
        <taxon>Crocosphaera</taxon>
        <taxon>Crocosphaera chwakensis</taxon>
    </lineage>
</organism>
<dbReference type="Gene3D" id="3.40.50.1110">
    <property type="entry name" value="SGNH hydrolase"/>
    <property type="match status" value="1"/>
</dbReference>
<dbReference type="EMBL" id="AAXW01000009">
    <property type="protein sequence ID" value="EAZ92088.1"/>
    <property type="molecule type" value="Genomic_DNA"/>
</dbReference>
<sequence>MKKLSLFGFLVSISSFISSSAIAANFSAIYGFGDSLSGTGNINQIVFQATGGTQTFPPSPPYFQGRFSNGPAWIELLAQELNIPLVNFSFGGATSGDKNAFDTTLPELSLSGLQQQVNNFLLNNPVADPNALYTIWIGGNDYLPTNSMTFTPFDTPEQTLSNIETAINSLIGFGAENIMVFNLPNLGNTPLNNGSLDGFCPNNNQFDADCLNELTMAHNNGLASLLSSFSANVNIIQIDLNTLFNNTIENPSPIFTNVTDPCFNTNTSEVCNNPNQFLFWDNSHPTAAGHQLIADTAFQSLGIPEPKTTVGLLTIGLIATIKKNNKINKG</sequence>
<dbReference type="OrthoDB" id="5292073at2"/>
<evidence type="ECO:0000313" key="4">
    <source>
        <dbReference type="Proteomes" id="UP000003781"/>
    </source>
</evidence>
<evidence type="ECO:0008006" key="5">
    <source>
        <dbReference type="Google" id="ProtNLM"/>
    </source>
</evidence>
<dbReference type="GO" id="GO:0006629">
    <property type="term" value="P:lipid metabolic process"/>
    <property type="evidence" value="ECO:0007669"/>
    <property type="project" value="InterPro"/>
</dbReference>
<dbReference type="InterPro" id="IPR001087">
    <property type="entry name" value="GDSL"/>
</dbReference>